<evidence type="ECO:0000256" key="1">
    <source>
        <dbReference type="SAM" id="MobiDB-lite"/>
    </source>
</evidence>
<dbReference type="Proteomes" id="UP000824469">
    <property type="component" value="Unassembled WGS sequence"/>
</dbReference>
<protein>
    <submittedName>
        <fullName evidence="2">Uncharacterized protein</fullName>
    </submittedName>
</protein>
<dbReference type="AlphaFoldDB" id="A0AA38L801"/>
<dbReference type="PANTHER" id="PTHR33785">
    <property type="entry name" value="OS06G0550800 PROTEIN"/>
    <property type="match status" value="1"/>
</dbReference>
<feature type="region of interest" description="Disordered" evidence="1">
    <location>
        <begin position="161"/>
        <end position="180"/>
    </location>
</feature>
<dbReference type="PANTHER" id="PTHR33785:SF2">
    <property type="entry name" value="DUF1685 DOMAIN-CONTAINING PROTEIN"/>
    <property type="match status" value="1"/>
</dbReference>
<evidence type="ECO:0000313" key="3">
    <source>
        <dbReference type="Proteomes" id="UP000824469"/>
    </source>
</evidence>
<proteinExistence type="predicted"/>
<dbReference type="EMBL" id="JAHRHJ020000005">
    <property type="protein sequence ID" value="KAH9314751.1"/>
    <property type="molecule type" value="Genomic_DNA"/>
</dbReference>
<keyword evidence="3" id="KW-1185">Reference proteome</keyword>
<comment type="caution">
    <text evidence="2">The sequence shown here is derived from an EMBL/GenBank/DDBJ whole genome shotgun (WGS) entry which is preliminary data.</text>
</comment>
<reference evidence="2 3" key="1">
    <citation type="journal article" date="2021" name="Nat. Plants">
        <title>The Taxus genome provides insights into paclitaxel biosynthesis.</title>
        <authorList>
            <person name="Xiong X."/>
            <person name="Gou J."/>
            <person name="Liao Q."/>
            <person name="Li Y."/>
            <person name="Zhou Q."/>
            <person name="Bi G."/>
            <person name="Li C."/>
            <person name="Du R."/>
            <person name="Wang X."/>
            <person name="Sun T."/>
            <person name="Guo L."/>
            <person name="Liang H."/>
            <person name="Lu P."/>
            <person name="Wu Y."/>
            <person name="Zhang Z."/>
            <person name="Ro D.K."/>
            <person name="Shang Y."/>
            <person name="Huang S."/>
            <person name="Yan J."/>
        </authorList>
    </citation>
    <scope>NUCLEOTIDE SEQUENCE [LARGE SCALE GENOMIC DNA]</scope>
    <source>
        <strain evidence="2">Ta-2019</strain>
    </source>
</reference>
<organism evidence="2 3">
    <name type="scientific">Taxus chinensis</name>
    <name type="common">Chinese yew</name>
    <name type="synonym">Taxus wallichiana var. chinensis</name>
    <dbReference type="NCBI Taxonomy" id="29808"/>
    <lineage>
        <taxon>Eukaryota</taxon>
        <taxon>Viridiplantae</taxon>
        <taxon>Streptophyta</taxon>
        <taxon>Embryophyta</taxon>
        <taxon>Tracheophyta</taxon>
        <taxon>Spermatophyta</taxon>
        <taxon>Pinopsida</taxon>
        <taxon>Pinidae</taxon>
        <taxon>Conifers II</taxon>
        <taxon>Cupressales</taxon>
        <taxon>Taxaceae</taxon>
        <taxon>Taxus</taxon>
    </lineage>
</organism>
<evidence type="ECO:0000313" key="2">
    <source>
        <dbReference type="EMBL" id="KAH9314751.1"/>
    </source>
</evidence>
<gene>
    <name evidence="2" type="ORF">KI387_023378</name>
</gene>
<accession>A0AA38L801</accession>
<dbReference type="OMA" id="NETTWAP"/>
<sequence length="287" mass="32749">MSSMAMAMNVVEKWELLWYWDNVIWPAPTCENGRHDHLEPESEQPVPEPEVAVACTSSNDGGEKNSGYLKGMEEQEKEQHERHDPGLGLFERRHRRSLSDDMRLDMSKLSNRRKEGSSSLNIIENTTVQPSFIKEAQPIKIHKVAKLETIASGKEYKEPTQGKLVPKIQQKAPWHTERKRGTKSLTDLEFDEVKGFSELGFTFSEKDLTPRVVQIIPGLQRLGKQGATYVSNHNVSRPYPSEDWLMCKPDPPLRNLRMPAPSIQAVDMKEHLKFWAQAVASTVKMEC</sequence>
<name>A0AA38L801_TAXCH</name>